<keyword evidence="3" id="KW-1185">Reference proteome</keyword>
<evidence type="ECO:0000256" key="1">
    <source>
        <dbReference type="SAM" id="MobiDB-lite"/>
    </source>
</evidence>
<dbReference type="OrthoDB" id="10568510at2759"/>
<accession>A0A6J2YY82</accession>
<feature type="chain" id="PRO_5026812540" evidence="2">
    <location>
        <begin position="17"/>
        <end position="114"/>
    </location>
</feature>
<dbReference type="AlphaFoldDB" id="A0A6J2YY82"/>
<name>A0A6J2YY82_SITOR</name>
<dbReference type="RefSeq" id="XP_030768202.1">
    <property type="nucleotide sequence ID" value="XM_030912342.1"/>
</dbReference>
<organism evidence="3 4">
    <name type="scientific">Sitophilus oryzae</name>
    <name type="common">Rice weevil</name>
    <name type="synonym">Curculio oryzae</name>
    <dbReference type="NCBI Taxonomy" id="7048"/>
    <lineage>
        <taxon>Eukaryota</taxon>
        <taxon>Metazoa</taxon>
        <taxon>Ecdysozoa</taxon>
        <taxon>Arthropoda</taxon>
        <taxon>Hexapoda</taxon>
        <taxon>Insecta</taxon>
        <taxon>Pterygota</taxon>
        <taxon>Neoptera</taxon>
        <taxon>Endopterygota</taxon>
        <taxon>Coleoptera</taxon>
        <taxon>Polyphaga</taxon>
        <taxon>Cucujiformia</taxon>
        <taxon>Curculionidae</taxon>
        <taxon>Dryophthorinae</taxon>
        <taxon>Sitophilus</taxon>
    </lineage>
</organism>
<proteinExistence type="predicted"/>
<feature type="compositionally biased region" description="Basic and acidic residues" evidence="1">
    <location>
        <begin position="44"/>
        <end position="79"/>
    </location>
</feature>
<feature type="region of interest" description="Disordered" evidence="1">
    <location>
        <begin position="20"/>
        <end position="114"/>
    </location>
</feature>
<dbReference type="Proteomes" id="UP000504635">
    <property type="component" value="Unplaced"/>
</dbReference>
<evidence type="ECO:0000313" key="3">
    <source>
        <dbReference type="Proteomes" id="UP000504635"/>
    </source>
</evidence>
<reference evidence="4" key="1">
    <citation type="submission" date="2025-08" db="UniProtKB">
        <authorList>
            <consortium name="RefSeq"/>
        </authorList>
    </citation>
    <scope>IDENTIFICATION</scope>
    <source>
        <tissue evidence="4">Gonads</tissue>
    </source>
</reference>
<dbReference type="GeneID" id="115891780"/>
<dbReference type="InParanoid" id="A0A6J2YY82"/>
<evidence type="ECO:0000313" key="4">
    <source>
        <dbReference type="RefSeq" id="XP_030768202.1"/>
    </source>
</evidence>
<keyword evidence="2" id="KW-0732">Signal</keyword>
<feature type="compositionally biased region" description="Basic and acidic residues" evidence="1">
    <location>
        <begin position="88"/>
        <end position="106"/>
    </location>
</feature>
<feature type="signal peptide" evidence="2">
    <location>
        <begin position="1"/>
        <end position="16"/>
    </location>
</feature>
<sequence>MFKLVVLSIVVACVYAGVAPKTPAAKTEVKPEVPSVKSTPLHQEQQHETKKSEDVKSVKSPEVKSSHEQHHHDSKEKSAQKAQPIQSGEHHQVKSVKDEKKDDKVHQVKPVHGH</sequence>
<gene>
    <name evidence="4" type="primary">LOC115891780</name>
</gene>
<protein>
    <submittedName>
        <fullName evidence="4">Uncharacterized protein LOC115891780</fullName>
    </submittedName>
</protein>
<evidence type="ECO:0000256" key="2">
    <source>
        <dbReference type="SAM" id="SignalP"/>
    </source>
</evidence>
<dbReference type="KEGG" id="soy:115891780"/>